<dbReference type="PATRIC" id="fig|1619116.3.peg.230"/>
<proteinExistence type="predicted"/>
<evidence type="ECO:0000313" key="7">
    <source>
        <dbReference type="Proteomes" id="UP000034783"/>
    </source>
</evidence>
<reference evidence="6 7" key="1">
    <citation type="journal article" date="2015" name="Nature">
        <title>rRNA introns, odd ribosomes, and small enigmatic genomes across a large radiation of phyla.</title>
        <authorList>
            <person name="Brown C.T."/>
            <person name="Hug L.A."/>
            <person name="Thomas B.C."/>
            <person name="Sharon I."/>
            <person name="Castelle C.J."/>
            <person name="Singh A."/>
            <person name="Wilkins M.J."/>
            <person name="Williams K.H."/>
            <person name="Banfield J.F."/>
        </authorList>
    </citation>
    <scope>NUCLEOTIDE SEQUENCE [LARGE SCALE GENOMIC DNA]</scope>
</reference>
<evidence type="ECO:0000256" key="4">
    <source>
        <dbReference type="SAM" id="MobiDB-lite"/>
    </source>
</evidence>
<dbReference type="GO" id="GO:0003723">
    <property type="term" value="F:RNA binding"/>
    <property type="evidence" value="ECO:0007669"/>
    <property type="project" value="UniProtKB-KW"/>
</dbReference>
<dbReference type="InterPro" id="IPR051106">
    <property type="entry name" value="RNA-bind/splicing_reg"/>
</dbReference>
<gene>
    <name evidence="6" type="ORF">UW65_C0016G0002</name>
</gene>
<dbReference type="AlphaFoldDB" id="A0A0G1JE71"/>
<comment type="caution">
    <text evidence="6">The sequence shown here is derived from an EMBL/GenBank/DDBJ whole genome shotgun (WGS) entry which is preliminary data.</text>
</comment>
<feature type="region of interest" description="Disordered" evidence="4">
    <location>
        <begin position="75"/>
        <end position="111"/>
    </location>
</feature>
<sequence length="111" mass="12062">MIKLYVGNLPYSYNDDALKQLFSAYNPASATVIFDRMSGRSKGFGFVEVDDAMAPTAVAEVNGKDVEGRNLVVNEARPMAERPRRDFGGGGDRRGGFGGGDRRSGYSRGNY</sequence>
<accession>A0A0G1JE71</accession>
<dbReference type="InterPro" id="IPR000504">
    <property type="entry name" value="RRM_dom"/>
</dbReference>
<keyword evidence="2" id="KW-0694">RNA-binding</keyword>
<name>A0A0G1JE71_UNCKA</name>
<dbReference type="PROSITE" id="PS50102">
    <property type="entry name" value="RRM"/>
    <property type="match status" value="1"/>
</dbReference>
<organism evidence="6 7">
    <name type="scientific">candidate division WWE3 bacterium GW2011_GWB1_44_4</name>
    <dbReference type="NCBI Taxonomy" id="1619116"/>
    <lineage>
        <taxon>Bacteria</taxon>
        <taxon>Katanobacteria</taxon>
    </lineage>
</organism>
<protein>
    <submittedName>
        <fullName evidence="6">Glycine-rich RNA-binding protein GRP1A</fullName>
    </submittedName>
</protein>
<dbReference type="PANTHER" id="PTHR48028:SF4">
    <property type="entry name" value="SC35-LIKE SPLICING FACTOR"/>
    <property type="match status" value="1"/>
</dbReference>
<dbReference type="Proteomes" id="UP000034783">
    <property type="component" value="Unassembled WGS sequence"/>
</dbReference>
<dbReference type="InterPro" id="IPR035979">
    <property type="entry name" value="RBD_domain_sf"/>
</dbReference>
<evidence type="ECO:0000256" key="1">
    <source>
        <dbReference type="ARBA" id="ARBA00022664"/>
    </source>
</evidence>
<evidence type="ECO:0000259" key="5">
    <source>
        <dbReference type="PROSITE" id="PS50102"/>
    </source>
</evidence>
<dbReference type="PANTHER" id="PTHR48028">
    <property type="entry name" value="GLYCINE-RICH RNA-BINDING PROTEIN RZ1A"/>
    <property type="match status" value="1"/>
</dbReference>
<dbReference type="EMBL" id="LCJD01000016">
    <property type="protein sequence ID" value="KKT69663.1"/>
    <property type="molecule type" value="Genomic_DNA"/>
</dbReference>
<dbReference type="Gene3D" id="3.30.70.330">
    <property type="match status" value="1"/>
</dbReference>
<keyword evidence="3" id="KW-0508">mRNA splicing</keyword>
<dbReference type="GO" id="GO:0006397">
    <property type="term" value="P:mRNA processing"/>
    <property type="evidence" value="ECO:0007669"/>
    <property type="project" value="UniProtKB-KW"/>
</dbReference>
<dbReference type="InterPro" id="IPR012677">
    <property type="entry name" value="Nucleotide-bd_a/b_plait_sf"/>
</dbReference>
<feature type="domain" description="RRM" evidence="5">
    <location>
        <begin position="2"/>
        <end position="78"/>
    </location>
</feature>
<feature type="compositionally biased region" description="Basic and acidic residues" evidence="4">
    <location>
        <begin position="78"/>
        <end position="104"/>
    </location>
</feature>
<dbReference type="GO" id="GO:0008380">
    <property type="term" value="P:RNA splicing"/>
    <property type="evidence" value="ECO:0007669"/>
    <property type="project" value="UniProtKB-KW"/>
</dbReference>
<keyword evidence="1" id="KW-0507">mRNA processing</keyword>
<evidence type="ECO:0000256" key="2">
    <source>
        <dbReference type="ARBA" id="ARBA00022884"/>
    </source>
</evidence>
<evidence type="ECO:0000256" key="3">
    <source>
        <dbReference type="ARBA" id="ARBA00023187"/>
    </source>
</evidence>
<dbReference type="SMART" id="SM00360">
    <property type="entry name" value="RRM"/>
    <property type="match status" value="1"/>
</dbReference>
<dbReference type="SUPFAM" id="SSF54928">
    <property type="entry name" value="RNA-binding domain, RBD"/>
    <property type="match status" value="1"/>
</dbReference>
<dbReference type="Pfam" id="PF00076">
    <property type="entry name" value="RRM_1"/>
    <property type="match status" value="1"/>
</dbReference>
<evidence type="ECO:0000313" key="6">
    <source>
        <dbReference type="EMBL" id="KKT69663.1"/>
    </source>
</evidence>